<keyword evidence="1" id="KW-0472">Membrane</keyword>
<gene>
    <name evidence="2" type="ORF">GHK24_03435</name>
</gene>
<reference evidence="2 3" key="1">
    <citation type="submission" date="2019-10" db="EMBL/GenBank/DDBJ databases">
        <title>Whole-genome sequence of the purple nonsulfur photosynthetic bacterium Rhodocyclus tenuis.</title>
        <authorList>
            <person name="Kyndt J.A."/>
            <person name="Meyer T.E."/>
        </authorList>
    </citation>
    <scope>NUCLEOTIDE SEQUENCE [LARGE SCALE GENOMIC DNA]</scope>
    <source>
        <strain evidence="2 3">DSM 110</strain>
    </source>
</reference>
<sequence length="159" mass="15904">MTTRQQLYAIGEPFGDSATAAKIGGGYRCGGGGGSSSSSANTTTTNTTDKRLVVDTGVGVSSDSSTVNVSVLDQGAINGAIDLAKTGTVSAYSGIDKLLGFAKDVLELDKQSQKLVAQSAENVGSAYKTAQDASSGQRFMVAGGMIIAGIVAVSALKKG</sequence>
<dbReference type="AlphaFoldDB" id="A0A6L5JTV9"/>
<feature type="transmembrane region" description="Helical" evidence="1">
    <location>
        <begin position="139"/>
        <end position="156"/>
    </location>
</feature>
<accession>A0A6L5JTV9</accession>
<comment type="caution">
    <text evidence="2">The sequence shown here is derived from an EMBL/GenBank/DDBJ whole genome shotgun (WGS) entry which is preliminary data.</text>
</comment>
<proteinExistence type="predicted"/>
<organism evidence="2 3">
    <name type="scientific">Rhodocyclus tenuis</name>
    <name type="common">Rhodospirillum tenue</name>
    <dbReference type="NCBI Taxonomy" id="1066"/>
    <lineage>
        <taxon>Bacteria</taxon>
        <taxon>Pseudomonadati</taxon>
        <taxon>Pseudomonadota</taxon>
        <taxon>Betaproteobacteria</taxon>
        <taxon>Rhodocyclales</taxon>
        <taxon>Rhodocyclaceae</taxon>
        <taxon>Rhodocyclus</taxon>
    </lineage>
</organism>
<dbReference type="OrthoDB" id="9135782at2"/>
<keyword evidence="1" id="KW-1133">Transmembrane helix</keyword>
<protein>
    <submittedName>
        <fullName evidence="2">Uncharacterized protein</fullName>
    </submittedName>
</protein>
<dbReference type="EMBL" id="WIXJ01000002">
    <property type="protein sequence ID" value="MQY50833.1"/>
    <property type="molecule type" value="Genomic_DNA"/>
</dbReference>
<name>A0A6L5JTV9_RHOTE</name>
<keyword evidence="1" id="KW-0812">Transmembrane</keyword>
<evidence type="ECO:0000313" key="2">
    <source>
        <dbReference type="EMBL" id="MQY50833.1"/>
    </source>
</evidence>
<evidence type="ECO:0000313" key="3">
    <source>
        <dbReference type="Proteomes" id="UP000480275"/>
    </source>
</evidence>
<evidence type="ECO:0000256" key="1">
    <source>
        <dbReference type="SAM" id="Phobius"/>
    </source>
</evidence>
<dbReference type="Proteomes" id="UP000480275">
    <property type="component" value="Unassembled WGS sequence"/>
</dbReference>